<dbReference type="EMBL" id="JAPAAF010000008">
    <property type="protein sequence ID" value="MCW0482679.1"/>
    <property type="molecule type" value="Genomic_DNA"/>
</dbReference>
<dbReference type="AlphaFoldDB" id="A0AA41Y678"/>
<evidence type="ECO:0000313" key="3">
    <source>
        <dbReference type="Proteomes" id="UP001163821"/>
    </source>
</evidence>
<sequence length="156" mass="17840">MKKILRLGGLLLVAVFLAMQFFQPERNSGEVTAAHLYRQTQVPPGVQRMLNNACMDCHSNQTNYDWYHRLALVSWLISQHITEGKQELNFSEWGSLSVIDRIGLLEDMSGEVKRGAMPLKSYSFIHHEARLSTAQVDSLAEWIRHYQEGLLLPVSE</sequence>
<accession>A0AA41Y678</accession>
<dbReference type="InterPro" id="IPR025992">
    <property type="entry name" value="Haem-bd"/>
</dbReference>
<organism evidence="2 3">
    <name type="scientific">Gaoshiqia sediminis</name>
    <dbReference type="NCBI Taxonomy" id="2986998"/>
    <lineage>
        <taxon>Bacteria</taxon>
        <taxon>Pseudomonadati</taxon>
        <taxon>Bacteroidota</taxon>
        <taxon>Bacteroidia</taxon>
        <taxon>Marinilabiliales</taxon>
        <taxon>Prolixibacteraceae</taxon>
        <taxon>Gaoshiqia</taxon>
    </lineage>
</organism>
<reference evidence="2" key="1">
    <citation type="submission" date="2022-10" db="EMBL/GenBank/DDBJ databases">
        <title>Gaoshiqiia sediminis gen. nov., sp. nov., isolated from coastal sediment.</title>
        <authorList>
            <person name="Yu W.X."/>
            <person name="Mu D.S."/>
            <person name="Du J.Z."/>
            <person name="Liang Y.Q."/>
        </authorList>
    </citation>
    <scope>NUCLEOTIDE SEQUENCE</scope>
    <source>
        <strain evidence="2">A06</strain>
    </source>
</reference>
<gene>
    <name evidence="2" type="ORF">N2K84_08070</name>
</gene>
<name>A0AA41Y678_9BACT</name>
<protein>
    <submittedName>
        <fullName evidence="2">Heme-binding domain-containing protein</fullName>
    </submittedName>
</protein>
<dbReference type="Pfam" id="PF14376">
    <property type="entry name" value="Haem_bd"/>
    <property type="match status" value="1"/>
</dbReference>
<dbReference type="Proteomes" id="UP001163821">
    <property type="component" value="Unassembled WGS sequence"/>
</dbReference>
<evidence type="ECO:0000313" key="2">
    <source>
        <dbReference type="EMBL" id="MCW0482679.1"/>
    </source>
</evidence>
<feature type="domain" description="Haem-binding" evidence="1">
    <location>
        <begin position="13"/>
        <end position="147"/>
    </location>
</feature>
<proteinExistence type="predicted"/>
<comment type="caution">
    <text evidence="2">The sequence shown here is derived from an EMBL/GenBank/DDBJ whole genome shotgun (WGS) entry which is preliminary data.</text>
</comment>
<dbReference type="SMART" id="SM01235">
    <property type="entry name" value="Haem_bd"/>
    <property type="match status" value="1"/>
</dbReference>
<keyword evidence="3" id="KW-1185">Reference proteome</keyword>
<evidence type="ECO:0000259" key="1">
    <source>
        <dbReference type="SMART" id="SM01235"/>
    </source>
</evidence>
<dbReference type="RefSeq" id="WP_282591284.1">
    <property type="nucleotide sequence ID" value="NZ_JAPAAF010000008.1"/>
</dbReference>